<evidence type="ECO:0000313" key="3">
    <source>
        <dbReference type="Proteomes" id="UP000823598"/>
    </source>
</evidence>
<gene>
    <name evidence="2" type="ORF">IAB88_06465</name>
</gene>
<feature type="transmembrane region" description="Helical" evidence="1">
    <location>
        <begin position="58"/>
        <end position="78"/>
    </location>
</feature>
<dbReference type="AlphaFoldDB" id="A0A9D9IR82"/>
<organism evidence="2 3">
    <name type="scientific">Candidatus Limisoma faecipullorum</name>
    <dbReference type="NCBI Taxonomy" id="2840854"/>
    <lineage>
        <taxon>Bacteria</taxon>
        <taxon>Pseudomonadati</taxon>
        <taxon>Bacteroidota</taxon>
        <taxon>Bacteroidia</taxon>
        <taxon>Bacteroidales</taxon>
        <taxon>Candidatus Limisoma</taxon>
    </lineage>
</organism>
<protein>
    <submittedName>
        <fullName evidence="2">Uncharacterized protein</fullName>
    </submittedName>
</protein>
<evidence type="ECO:0000256" key="1">
    <source>
        <dbReference type="SAM" id="Phobius"/>
    </source>
</evidence>
<reference evidence="2" key="2">
    <citation type="journal article" date="2021" name="PeerJ">
        <title>Extensive microbial diversity within the chicken gut microbiome revealed by metagenomics and culture.</title>
        <authorList>
            <person name="Gilroy R."/>
            <person name="Ravi A."/>
            <person name="Getino M."/>
            <person name="Pursley I."/>
            <person name="Horton D.L."/>
            <person name="Alikhan N.F."/>
            <person name="Baker D."/>
            <person name="Gharbi K."/>
            <person name="Hall N."/>
            <person name="Watson M."/>
            <person name="Adriaenssens E.M."/>
            <person name="Foster-Nyarko E."/>
            <person name="Jarju S."/>
            <person name="Secka A."/>
            <person name="Antonio M."/>
            <person name="Oren A."/>
            <person name="Chaudhuri R.R."/>
            <person name="La Ragione R."/>
            <person name="Hildebrand F."/>
            <person name="Pallen M.J."/>
        </authorList>
    </citation>
    <scope>NUCLEOTIDE SEQUENCE</scope>
    <source>
        <strain evidence="2">6919</strain>
    </source>
</reference>
<feature type="transmembrane region" description="Helical" evidence="1">
    <location>
        <begin position="166"/>
        <end position="186"/>
    </location>
</feature>
<keyword evidence="1" id="KW-0812">Transmembrane</keyword>
<keyword evidence="1" id="KW-0472">Membrane</keyword>
<proteinExistence type="predicted"/>
<comment type="caution">
    <text evidence="2">The sequence shown here is derived from an EMBL/GenBank/DDBJ whole genome shotgun (WGS) entry which is preliminary data.</text>
</comment>
<feature type="transmembrane region" description="Helical" evidence="1">
    <location>
        <begin position="238"/>
        <end position="259"/>
    </location>
</feature>
<feature type="transmembrane region" description="Helical" evidence="1">
    <location>
        <begin position="26"/>
        <end position="46"/>
    </location>
</feature>
<evidence type="ECO:0000313" key="2">
    <source>
        <dbReference type="EMBL" id="MBO8476619.1"/>
    </source>
</evidence>
<reference evidence="2" key="1">
    <citation type="submission" date="2020-10" db="EMBL/GenBank/DDBJ databases">
        <authorList>
            <person name="Gilroy R."/>
        </authorList>
    </citation>
    <scope>NUCLEOTIDE SEQUENCE</scope>
    <source>
        <strain evidence="2">6919</strain>
    </source>
</reference>
<dbReference type="Proteomes" id="UP000823598">
    <property type="component" value="Unassembled WGS sequence"/>
</dbReference>
<feature type="transmembrane region" description="Helical" evidence="1">
    <location>
        <begin position="198"/>
        <end position="218"/>
    </location>
</feature>
<name>A0A9D9IR82_9BACT</name>
<sequence length="277" mass="31670">MTRYGFSLSRLCLVAKRDIMENWKKNLYNCLTLYAILASALVFTMLRLHGVYEKIPNGFWVCMALVAFGGWAVVLSNVMEPMATKAKRIAFLMVPATNLEKYLWRLIYVTVGFVVSFTVALLATDLTYLLLNSIFGWEEYRSLTAMAFGTSLISFENQSGMSDGSWLLTVWSFVITLWGYSFFVLGGTFWRRRAFVKTVGCILLAFLLLLTAMQWVPLSAEHSFYEWVHTVMADEGKATIAVSLLTAVFFLFTVLNLWLGYRLFRRSQIVGFKRSKL</sequence>
<dbReference type="EMBL" id="JADIMC010000073">
    <property type="protein sequence ID" value="MBO8476619.1"/>
    <property type="molecule type" value="Genomic_DNA"/>
</dbReference>
<keyword evidence="1" id="KW-1133">Transmembrane helix</keyword>
<accession>A0A9D9IR82</accession>
<feature type="transmembrane region" description="Helical" evidence="1">
    <location>
        <begin position="102"/>
        <end position="123"/>
    </location>
</feature>